<evidence type="ECO:0000256" key="1">
    <source>
        <dbReference type="SAM" id="MobiDB-lite"/>
    </source>
</evidence>
<protein>
    <submittedName>
        <fullName evidence="2">Uncharacterized protein</fullName>
    </submittedName>
</protein>
<evidence type="ECO:0000313" key="2">
    <source>
        <dbReference type="EMBL" id="KAJ5275483.1"/>
    </source>
</evidence>
<gene>
    <name evidence="2" type="ORF">N7505_004028</name>
</gene>
<accession>A0ABQ8WS23</accession>
<feature type="compositionally biased region" description="Basic and acidic residues" evidence="1">
    <location>
        <begin position="34"/>
        <end position="50"/>
    </location>
</feature>
<name>A0ABQ8WS23_PENCH</name>
<feature type="non-terminal residue" evidence="2">
    <location>
        <position position="1"/>
    </location>
</feature>
<evidence type="ECO:0000313" key="3">
    <source>
        <dbReference type="Proteomes" id="UP001220256"/>
    </source>
</evidence>
<feature type="region of interest" description="Disordered" evidence="1">
    <location>
        <begin position="1"/>
        <end position="72"/>
    </location>
</feature>
<keyword evidence="3" id="KW-1185">Reference proteome</keyword>
<proteinExistence type="predicted"/>
<feature type="compositionally biased region" description="Polar residues" evidence="1">
    <location>
        <begin position="56"/>
        <end position="65"/>
    </location>
</feature>
<dbReference type="Proteomes" id="UP001220256">
    <property type="component" value="Unassembled WGS sequence"/>
</dbReference>
<comment type="caution">
    <text evidence="2">The sequence shown here is derived from an EMBL/GenBank/DDBJ whole genome shotgun (WGS) entry which is preliminary data.</text>
</comment>
<sequence>TDRYYLERGKAHRKNSKTKPPRKFASLLTSSNSEETKRDTSDDNSDTERPYKKRTINPTLISNPCPSVPRWSNPDPYTAIPLLSKQTNQRLDVIKLIHKLRLNDKAKAAETDELRENLDFISLSMISELEHQSNAPENASDIALKGLIG</sequence>
<feature type="compositionally biased region" description="Basic residues" evidence="1">
    <location>
        <begin position="10"/>
        <end position="22"/>
    </location>
</feature>
<organism evidence="2 3">
    <name type="scientific">Penicillium chrysogenum</name>
    <name type="common">Penicillium notatum</name>
    <dbReference type="NCBI Taxonomy" id="5076"/>
    <lineage>
        <taxon>Eukaryota</taxon>
        <taxon>Fungi</taxon>
        <taxon>Dikarya</taxon>
        <taxon>Ascomycota</taxon>
        <taxon>Pezizomycotina</taxon>
        <taxon>Eurotiomycetes</taxon>
        <taxon>Eurotiomycetidae</taxon>
        <taxon>Eurotiales</taxon>
        <taxon>Aspergillaceae</taxon>
        <taxon>Penicillium</taxon>
        <taxon>Penicillium chrysogenum species complex</taxon>
    </lineage>
</organism>
<reference evidence="2 3" key="1">
    <citation type="journal article" date="2023" name="IMA Fungus">
        <title>Comparative genomic study of the Penicillium genus elucidates a diverse pangenome and 15 lateral gene transfer events.</title>
        <authorList>
            <person name="Petersen C."/>
            <person name="Sorensen T."/>
            <person name="Nielsen M.R."/>
            <person name="Sondergaard T.E."/>
            <person name="Sorensen J.L."/>
            <person name="Fitzpatrick D.A."/>
            <person name="Frisvad J.C."/>
            <person name="Nielsen K.L."/>
        </authorList>
    </citation>
    <scope>NUCLEOTIDE SEQUENCE [LARGE SCALE GENOMIC DNA]</scope>
    <source>
        <strain evidence="2 3">IBT 3361</strain>
    </source>
</reference>
<dbReference type="EMBL" id="JAPVEB010000002">
    <property type="protein sequence ID" value="KAJ5275483.1"/>
    <property type="molecule type" value="Genomic_DNA"/>
</dbReference>